<dbReference type="InterPro" id="IPR023198">
    <property type="entry name" value="PGP-like_dom2"/>
</dbReference>
<comment type="similarity">
    <text evidence="2">Belongs to the HAD-like hydrolase superfamily. CbbY/CbbZ/Gph/YieH family.</text>
</comment>
<dbReference type="Gene3D" id="1.10.150.240">
    <property type="entry name" value="Putative phosphatase, domain 2"/>
    <property type="match status" value="1"/>
</dbReference>
<dbReference type="RefSeq" id="WP_272145803.1">
    <property type="nucleotide sequence ID" value="NZ_JAQNDM010000002.1"/>
</dbReference>
<organism evidence="11 12">
    <name type="scientific">Stigmatella ashevillensis</name>
    <dbReference type="NCBI Taxonomy" id="2995309"/>
    <lineage>
        <taxon>Bacteria</taxon>
        <taxon>Pseudomonadati</taxon>
        <taxon>Myxococcota</taxon>
        <taxon>Myxococcia</taxon>
        <taxon>Myxococcales</taxon>
        <taxon>Cystobacterineae</taxon>
        <taxon>Archangiaceae</taxon>
        <taxon>Stigmatella</taxon>
    </lineage>
</organism>
<gene>
    <name evidence="11" type="ORF">POL68_42165</name>
</gene>
<dbReference type="SFLD" id="SFLDS00003">
    <property type="entry name" value="Haloacid_Dehalogenase"/>
    <property type="match status" value="1"/>
</dbReference>
<evidence type="ECO:0000256" key="9">
    <source>
        <dbReference type="ARBA" id="ARBA00044968"/>
    </source>
</evidence>
<dbReference type="PRINTS" id="PR00413">
    <property type="entry name" value="HADHALOGNASE"/>
</dbReference>
<dbReference type="EMBL" id="JAQNDM010000002">
    <property type="protein sequence ID" value="MDC0715129.1"/>
    <property type="molecule type" value="Genomic_DNA"/>
</dbReference>
<accession>A0ABT5DNH3</accession>
<comment type="caution">
    <text evidence="11">The sequence shown here is derived from an EMBL/GenBank/DDBJ whole genome shotgun (WGS) entry which is preliminary data.</text>
</comment>
<evidence type="ECO:0000256" key="5">
    <source>
        <dbReference type="ARBA" id="ARBA00022842"/>
    </source>
</evidence>
<evidence type="ECO:0000256" key="4">
    <source>
        <dbReference type="ARBA" id="ARBA00022723"/>
    </source>
</evidence>
<dbReference type="InterPro" id="IPR036412">
    <property type="entry name" value="HAD-like_sf"/>
</dbReference>
<keyword evidence="7" id="KW-0119">Carbohydrate metabolism</keyword>
<keyword evidence="6" id="KW-0413">Isomerase</keyword>
<dbReference type="InterPro" id="IPR006439">
    <property type="entry name" value="HAD-SF_hydro_IA"/>
</dbReference>
<evidence type="ECO:0000256" key="10">
    <source>
        <dbReference type="ARBA" id="ARBA00044991"/>
    </source>
</evidence>
<dbReference type="NCBIfam" id="TIGR01509">
    <property type="entry name" value="HAD-SF-IA-v3"/>
    <property type="match status" value="1"/>
</dbReference>
<dbReference type="CDD" id="cd07505">
    <property type="entry name" value="HAD_BPGM-like"/>
    <property type="match status" value="1"/>
</dbReference>
<keyword evidence="5" id="KW-0460">Magnesium</keyword>
<evidence type="ECO:0000256" key="8">
    <source>
        <dbReference type="ARBA" id="ARBA00044926"/>
    </source>
</evidence>
<comment type="catalytic activity">
    <reaction evidence="8">
        <text>beta-D-glucose 1-phosphate = beta-D-glucose 6-phosphate</text>
        <dbReference type="Rhea" id="RHEA:20113"/>
        <dbReference type="ChEBI" id="CHEBI:57684"/>
        <dbReference type="ChEBI" id="CHEBI:58247"/>
        <dbReference type="EC" id="5.4.2.6"/>
    </reaction>
</comment>
<sequence>MTAPPRLLAAIFDMDGTLVDNMRFHSEAWVSISRRLGVEATAERFEREFAGKKNEEIFPLLLGRPVPSEELALLALEKETHYRTLYTPHLALMRGAEDFIARLRAAEVRLAVATASPTENRQLVLDGLGIRSTFARVVGAEEVVHGKPAPDIFLAAARDIGVEPAACVVFEDALNGIRAARAAGMMAVGITSTTPPELLREAGAHWTAPDFASLPPELEALLRTSPHGKGASREDVV</sequence>
<evidence type="ECO:0000256" key="1">
    <source>
        <dbReference type="ARBA" id="ARBA00001946"/>
    </source>
</evidence>
<keyword evidence="12" id="KW-1185">Reference proteome</keyword>
<dbReference type="NCBIfam" id="TIGR01549">
    <property type="entry name" value="HAD-SF-IA-v1"/>
    <property type="match status" value="1"/>
</dbReference>
<keyword evidence="4" id="KW-0479">Metal-binding</keyword>
<dbReference type="InterPro" id="IPR051600">
    <property type="entry name" value="Beta-PGM-like"/>
</dbReference>
<proteinExistence type="inferred from homology"/>
<evidence type="ECO:0000313" key="12">
    <source>
        <dbReference type="Proteomes" id="UP001221838"/>
    </source>
</evidence>
<dbReference type="Pfam" id="PF00702">
    <property type="entry name" value="Hydrolase"/>
    <property type="match status" value="1"/>
</dbReference>
<dbReference type="SFLD" id="SFLDG01135">
    <property type="entry name" value="C1.5.6:_HAD__Beta-PGM__Phospha"/>
    <property type="match status" value="1"/>
</dbReference>
<dbReference type="Proteomes" id="UP001221838">
    <property type="component" value="Unassembled WGS sequence"/>
</dbReference>
<name>A0ABT5DNH3_9BACT</name>
<comment type="cofactor">
    <cofactor evidence="1">
        <name>Mg(2+)</name>
        <dbReference type="ChEBI" id="CHEBI:18420"/>
    </cofactor>
</comment>
<evidence type="ECO:0000256" key="2">
    <source>
        <dbReference type="ARBA" id="ARBA00006171"/>
    </source>
</evidence>
<evidence type="ECO:0000256" key="7">
    <source>
        <dbReference type="ARBA" id="ARBA00023277"/>
    </source>
</evidence>
<protein>
    <recommendedName>
        <fullName evidence="10">Beta-phosphoglucomutase</fullName>
        <ecNumber evidence="9">5.4.2.6</ecNumber>
    </recommendedName>
</protein>
<dbReference type="NCBIfam" id="TIGR02009">
    <property type="entry name" value="PGMB-YQAB-SF"/>
    <property type="match status" value="1"/>
</dbReference>
<evidence type="ECO:0000256" key="3">
    <source>
        <dbReference type="ARBA" id="ARBA00022553"/>
    </source>
</evidence>
<evidence type="ECO:0000256" key="6">
    <source>
        <dbReference type="ARBA" id="ARBA00023235"/>
    </source>
</evidence>
<dbReference type="EC" id="5.4.2.6" evidence="9"/>
<dbReference type="PANTHER" id="PTHR46193">
    <property type="entry name" value="6-PHOSPHOGLUCONATE PHOSPHATASE"/>
    <property type="match status" value="1"/>
</dbReference>
<dbReference type="InterPro" id="IPR010976">
    <property type="entry name" value="B-phosphoglucomutase_hydrolase"/>
</dbReference>
<dbReference type="SUPFAM" id="SSF56784">
    <property type="entry name" value="HAD-like"/>
    <property type="match status" value="1"/>
</dbReference>
<dbReference type="InterPro" id="IPR023214">
    <property type="entry name" value="HAD_sf"/>
</dbReference>
<dbReference type="PANTHER" id="PTHR46193:SF18">
    <property type="entry name" value="HEXITOL PHOSPHATASE B"/>
    <property type="match status" value="1"/>
</dbReference>
<dbReference type="Gene3D" id="3.40.50.1000">
    <property type="entry name" value="HAD superfamily/HAD-like"/>
    <property type="match status" value="1"/>
</dbReference>
<keyword evidence="3" id="KW-0597">Phosphoprotein</keyword>
<dbReference type="SFLD" id="SFLDG01129">
    <property type="entry name" value="C1.5:_HAD__Beta-PGM__Phosphata"/>
    <property type="match status" value="1"/>
</dbReference>
<reference evidence="11 12" key="1">
    <citation type="submission" date="2022-11" db="EMBL/GenBank/DDBJ databases">
        <title>Minimal conservation of predation-associated metabolite biosynthetic gene clusters underscores biosynthetic potential of Myxococcota including descriptions for ten novel species: Archangium lansinium sp. nov., Myxococcus landrumus sp. nov., Nannocystis bai.</title>
        <authorList>
            <person name="Ahearne A."/>
            <person name="Stevens C."/>
            <person name="Dowd S."/>
        </authorList>
    </citation>
    <scope>NUCLEOTIDE SEQUENCE [LARGE SCALE GENOMIC DNA]</scope>
    <source>
        <strain evidence="11 12">NCWAL01</strain>
    </source>
</reference>
<evidence type="ECO:0000313" key="11">
    <source>
        <dbReference type="EMBL" id="MDC0715129.1"/>
    </source>
</evidence>